<protein>
    <submittedName>
        <fullName evidence="2">FkbM family methyltransferase</fullName>
    </submittedName>
</protein>
<sequence length="279" mass="31234">MKRLINFVGERYPTLALLYRNSRDLLDQRRPPRDTQWGFSLAGHDAMASGAFEKEETAMVRKLLPYVDVLVNVGANVGYYCCHALSLGKPVVAVEPNLRNLYYLLLNIRNNGWSNRAEVFPVALGSSTEILQMWGGGTGASLVKGWANIPENYVTQVPVLSLDRILGDTLRGKKALMMVDVEGAEWMMLQGAKQVLANNPRPIWLLEVSFNEHQPAGININPTFDKTFELFFANGYRAVTADTKAMPVTQKIIDGVMTGEYKLETHNFLFVDKNINIPI</sequence>
<reference evidence="2" key="1">
    <citation type="submission" date="2022-07" db="EMBL/GenBank/DDBJ databases">
        <authorList>
            <person name="Xamxidin M."/>
        </authorList>
    </citation>
    <scope>NUCLEOTIDE SEQUENCE</scope>
    <source>
        <strain evidence="2">YS8-69</strain>
    </source>
</reference>
<dbReference type="NCBIfam" id="TIGR01444">
    <property type="entry name" value="fkbM_fam"/>
    <property type="match status" value="1"/>
</dbReference>
<dbReference type="EMBL" id="JANKHG010000001">
    <property type="protein sequence ID" value="MCR2745217.1"/>
    <property type="molecule type" value="Genomic_DNA"/>
</dbReference>
<evidence type="ECO:0000313" key="2">
    <source>
        <dbReference type="EMBL" id="MCR2745217.1"/>
    </source>
</evidence>
<dbReference type="Proteomes" id="UP001165267">
    <property type="component" value="Unassembled WGS sequence"/>
</dbReference>
<dbReference type="InterPro" id="IPR029063">
    <property type="entry name" value="SAM-dependent_MTases_sf"/>
</dbReference>
<dbReference type="RefSeq" id="WP_257510467.1">
    <property type="nucleotide sequence ID" value="NZ_JANKHG010000001.1"/>
</dbReference>
<dbReference type="GO" id="GO:0008168">
    <property type="term" value="F:methyltransferase activity"/>
    <property type="evidence" value="ECO:0007669"/>
    <property type="project" value="UniProtKB-KW"/>
</dbReference>
<comment type="caution">
    <text evidence="2">The sequence shown here is derived from an EMBL/GenBank/DDBJ whole genome shotgun (WGS) entry which is preliminary data.</text>
</comment>
<dbReference type="PANTHER" id="PTHR34203">
    <property type="entry name" value="METHYLTRANSFERASE, FKBM FAMILY PROTEIN"/>
    <property type="match status" value="1"/>
</dbReference>
<evidence type="ECO:0000313" key="3">
    <source>
        <dbReference type="Proteomes" id="UP001165267"/>
    </source>
</evidence>
<dbReference type="InterPro" id="IPR052514">
    <property type="entry name" value="SAM-dependent_MTase"/>
</dbReference>
<dbReference type="SUPFAM" id="SSF53335">
    <property type="entry name" value="S-adenosyl-L-methionine-dependent methyltransferases"/>
    <property type="match status" value="1"/>
</dbReference>
<proteinExistence type="predicted"/>
<feature type="domain" description="Methyltransferase FkbM" evidence="1">
    <location>
        <begin position="72"/>
        <end position="237"/>
    </location>
</feature>
<name>A0ABT1XFZ3_9BURK</name>
<dbReference type="GO" id="GO:0032259">
    <property type="term" value="P:methylation"/>
    <property type="evidence" value="ECO:0007669"/>
    <property type="project" value="UniProtKB-KW"/>
</dbReference>
<gene>
    <name evidence="2" type="ORF">NSP04_00980</name>
</gene>
<keyword evidence="2" id="KW-0489">Methyltransferase</keyword>
<keyword evidence="3" id="KW-1185">Reference proteome</keyword>
<dbReference type="Gene3D" id="3.40.50.150">
    <property type="entry name" value="Vaccinia Virus protein VP39"/>
    <property type="match status" value="1"/>
</dbReference>
<evidence type="ECO:0000259" key="1">
    <source>
        <dbReference type="Pfam" id="PF05050"/>
    </source>
</evidence>
<dbReference type="InterPro" id="IPR006342">
    <property type="entry name" value="FkbM_mtfrase"/>
</dbReference>
<dbReference type="PANTHER" id="PTHR34203:SF15">
    <property type="entry name" value="SLL1173 PROTEIN"/>
    <property type="match status" value="1"/>
</dbReference>
<accession>A0ABT1XFZ3</accession>
<keyword evidence="2" id="KW-0808">Transferase</keyword>
<dbReference type="Pfam" id="PF05050">
    <property type="entry name" value="Methyltransf_21"/>
    <property type="match status" value="1"/>
</dbReference>
<organism evidence="2 3">
    <name type="scientific">Limnobacter parvus</name>
    <dbReference type="NCBI Taxonomy" id="2939690"/>
    <lineage>
        <taxon>Bacteria</taxon>
        <taxon>Pseudomonadati</taxon>
        <taxon>Pseudomonadota</taxon>
        <taxon>Betaproteobacteria</taxon>
        <taxon>Burkholderiales</taxon>
        <taxon>Burkholderiaceae</taxon>
        <taxon>Limnobacter</taxon>
    </lineage>
</organism>